<evidence type="ECO:0000256" key="7">
    <source>
        <dbReference type="ARBA" id="ARBA00023128"/>
    </source>
</evidence>
<dbReference type="PANTHER" id="PTHR21382">
    <property type="entry name" value="NADH-UBIQUINONE OXIDOREDUCTASE SUBUNIT"/>
    <property type="match status" value="1"/>
</dbReference>
<name>T1H3B8_MEGSC</name>
<evidence type="ECO:0000256" key="8">
    <source>
        <dbReference type="ARBA" id="ARBA00023136"/>
    </source>
</evidence>
<organism evidence="12 13">
    <name type="scientific">Megaselia scalaris</name>
    <name type="common">Humpbacked fly</name>
    <name type="synonym">Phora scalaris</name>
    <dbReference type="NCBI Taxonomy" id="36166"/>
    <lineage>
        <taxon>Eukaryota</taxon>
        <taxon>Metazoa</taxon>
        <taxon>Ecdysozoa</taxon>
        <taxon>Arthropoda</taxon>
        <taxon>Hexapoda</taxon>
        <taxon>Insecta</taxon>
        <taxon>Pterygota</taxon>
        <taxon>Neoptera</taxon>
        <taxon>Endopterygota</taxon>
        <taxon>Diptera</taxon>
        <taxon>Brachycera</taxon>
        <taxon>Muscomorpha</taxon>
        <taxon>Platypezoidea</taxon>
        <taxon>Phoridae</taxon>
        <taxon>Megaseliini</taxon>
        <taxon>Megaselia</taxon>
    </lineage>
</organism>
<evidence type="ECO:0000256" key="5">
    <source>
        <dbReference type="ARBA" id="ARBA00022792"/>
    </source>
</evidence>
<evidence type="ECO:0000256" key="3">
    <source>
        <dbReference type="ARBA" id="ARBA00018191"/>
    </source>
</evidence>
<keyword evidence="4 11" id="KW-0812">Transmembrane</keyword>
<feature type="transmembrane region" description="Helical" evidence="11">
    <location>
        <begin position="56"/>
        <end position="77"/>
    </location>
</feature>
<evidence type="ECO:0000256" key="1">
    <source>
        <dbReference type="ARBA" id="ARBA00004292"/>
    </source>
</evidence>
<comment type="similarity">
    <text evidence="2">Belongs to the complex I NDUFA11 subunit family.</text>
</comment>
<dbReference type="GO" id="GO:0045271">
    <property type="term" value="C:respiratory chain complex I"/>
    <property type="evidence" value="ECO:0007669"/>
    <property type="project" value="InterPro"/>
</dbReference>
<dbReference type="Proteomes" id="UP000015102">
    <property type="component" value="Unassembled WGS sequence"/>
</dbReference>
<keyword evidence="13" id="KW-1185">Reference proteome</keyword>
<keyword evidence="5" id="KW-0999">Mitochondrion inner membrane</keyword>
<sequence length="116" mass="12338">MSLLKSQYYDSPEGTDAFGKIVATNKYAVLGGLAWGTIDVLMISKPKGYLPILARYAYNVGPMMGMASAFTLGTLVATNVRGKDDRLNYFIGGACAGGVYGAWRRSFHAGAVAALF</sequence>
<accession>T1H3B8</accession>
<dbReference type="AlphaFoldDB" id="T1H3B8"/>
<proteinExistence type="inferred from homology"/>
<dbReference type="HOGENOM" id="CLU_134185_2_0_1"/>
<reference evidence="12" key="2">
    <citation type="submission" date="2015-06" db="UniProtKB">
        <authorList>
            <consortium name="EnsemblMetazoa"/>
        </authorList>
    </citation>
    <scope>IDENTIFICATION</scope>
</reference>
<dbReference type="STRING" id="36166.T1H3B8"/>
<evidence type="ECO:0000256" key="10">
    <source>
        <dbReference type="ARBA" id="ARBA00031497"/>
    </source>
</evidence>
<evidence type="ECO:0000313" key="13">
    <source>
        <dbReference type="Proteomes" id="UP000015102"/>
    </source>
</evidence>
<evidence type="ECO:0000256" key="4">
    <source>
        <dbReference type="ARBA" id="ARBA00022692"/>
    </source>
</evidence>
<dbReference type="GO" id="GO:0005743">
    <property type="term" value="C:mitochondrial inner membrane"/>
    <property type="evidence" value="ECO:0007669"/>
    <property type="project" value="UniProtKB-SubCell"/>
</dbReference>
<dbReference type="EnsemblMetazoa" id="MESCA010740-RA">
    <property type="protein sequence ID" value="MESCA010740-PA"/>
    <property type="gene ID" value="MESCA010740"/>
</dbReference>
<dbReference type="GO" id="GO:0006120">
    <property type="term" value="P:mitochondrial electron transport, NADH to ubiquinone"/>
    <property type="evidence" value="ECO:0007669"/>
    <property type="project" value="InterPro"/>
</dbReference>
<comment type="subcellular location">
    <subcellularLocation>
        <location evidence="1">Mitochondrion inner membrane</location>
        <topology evidence="1">Multi-pass membrane protein</topology>
        <orientation evidence="1">Matrix side</orientation>
    </subcellularLocation>
</comment>
<reference evidence="13" key="1">
    <citation type="submission" date="2013-02" db="EMBL/GenBank/DDBJ databases">
        <authorList>
            <person name="Hughes D."/>
        </authorList>
    </citation>
    <scope>NUCLEOTIDE SEQUENCE</scope>
    <source>
        <strain>Durham</strain>
        <strain evidence="13">NC isolate 2 -- Noor lab</strain>
    </source>
</reference>
<keyword evidence="8 11" id="KW-0472">Membrane</keyword>
<dbReference type="OMA" id="SIEQGWE"/>
<keyword evidence="7" id="KW-0496">Mitochondrion</keyword>
<dbReference type="InterPro" id="IPR039205">
    <property type="entry name" value="NDUFA11"/>
</dbReference>
<evidence type="ECO:0000256" key="9">
    <source>
        <dbReference type="ARBA" id="ARBA00030608"/>
    </source>
</evidence>
<keyword evidence="6 11" id="KW-1133">Transmembrane helix</keyword>
<dbReference type="PANTHER" id="PTHR21382:SF1">
    <property type="entry name" value="NADH DEHYDROGENASE [UBIQUINONE] 1 ALPHA SUBCOMPLEX SUBUNIT 11"/>
    <property type="match status" value="1"/>
</dbReference>
<evidence type="ECO:0000313" key="12">
    <source>
        <dbReference type="EnsemblMetazoa" id="MESCA010740-PA"/>
    </source>
</evidence>
<evidence type="ECO:0000256" key="6">
    <source>
        <dbReference type="ARBA" id="ARBA00022989"/>
    </source>
</evidence>
<protein>
    <recommendedName>
        <fullName evidence="3">NADH dehydrogenase [ubiquinone] 1 alpha subcomplex subunit 11</fullName>
    </recommendedName>
    <alternativeName>
        <fullName evidence="9">Complex I-B14.7</fullName>
    </alternativeName>
    <alternativeName>
        <fullName evidence="10">NADH-ubiquinone oxidoreductase subunit B14.7</fullName>
    </alternativeName>
</protein>
<evidence type="ECO:0000256" key="2">
    <source>
        <dbReference type="ARBA" id="ARBA00008699"/>
    </source>
</evidence>
<feature type="transmembrane region" description="Helical" evidence="11">
    <location>
        <begin position="27"/>
        <end position="44"/>
    </location>
</feature>
<evidence type="ECO:0000256" key="11">
    <source>
        <dbReference type="SAM" id="Phobius"/>
    </source>
</evidence>
<dbReference type="EMBL" id="CAQQ02164147">
    <property type="status" value="NOT_ANNOTATED_CDS"/>
    <property type="molecule type" value="Genomic_DNA"/>
</dbReference>